<keyword evidence="7" id="KW-1185">Reference proteome</keyword>
<dbReference type="PANTHER" id="PTHR11165">
    <property type="entry name" value="SKP1"/>
    <property type="match status" value="1"/>
</dbReference>
<feature type="domain" description="SKP1 component dimerisation" evidence="4">
    <location>
        <begin position="115"/>
        <end position="148"/>
    </location>
</feature>
<dbReference type="InParanoid" id="G0MBK6"/>
<evidence type="ECO:0000256" key="1">
    <source>
        <dbReference type="ARBA" id="ARBA00009993"/>
    </source>
</evidence>
<dbReference type="OrthoDB" id="5772883at2759"/>
<evidence type="ECO:0000259" key="4">
    <source>
        <dbReference type="Pfam" id="PF01466"/>
    </source>
</evidence>
<evidence type="ECO:0000313" key="7">
    <source>
        <dbReference type="Proteomes" id="UP000008068"/>
    </source>
</evidence>
<dbReference type="InterPro" id="IPR036296">
    <property type="entry name" value="SKP1-like_dim_sf"/>
</dbReference>
<dbReference type="InterPro" id="IPR016897">
    <property type="entry name" value="SKP1"/>
</dbReference>
<dbReference type="FunFam" id="3.30.710.10:FF:000124">
    <property type="entry name" value="Protein CBG09126"/>
    <property type="match status" value="1"/>
</dbReference>
<dbReference type="Pfam" id="PF03931">
    <property type="entry name" value="Skp1_POZ"/>
    <property type="match status" value="1"/>
</dbReference>
<organism evidence="7">
    <name type="scientific">Caenorhabditis brenneri</name>
    <name type="common">Nematode worm</name>
    <dbReference type="NCBI Taxonomy" id="135651"/>
    <lineage>
        <taxon>Eukaryota</taxon>
        <taxon>Metazoa</taxon>
        <taxon>Ecdysozoa</taxon>
        <taxon>Nematoda</taxon>
        <taxon>Chromadorea</taxon>
        <taxon>Rhabditida</taxon>
        <taxon>Rhabditina</taxon>
        <taxon>Rhabditomorpha</taxon>
        <taxon>Rhabditoidea</taxon>
        <taxon>Rhabditidae</taxon>
        <taxon>Peloderinae</taxon>
        <taxon>Caenorhabditis</taxon>
    </lineage>
</organism>
<name>G0MBK6_CAEBE</name>
<sequence length="173" mass="19737">MSVPLPRALYKLKSEDGQIFMVERIPMKYSSFINQKFIDLGINDRNCDKVDPILVPCHSSAFEKIIEWLYHHQHKYPSGLDCRYADLDDWDKEFFKMQSGELFELISATHSLGIKEMMNMGCSAAAQLINGKSTKEMREILGIRTDEERMELALANGGEGSSTTSFVVDKNFN</sequence>
<dbReference type="GO" id="GO:0016567">
    <property type="term" value="P:protein ubiquitination"/>
    <property type="evidence" value="ECO:0007669"/>
    <property type="project" value="UniProtKB-UniPathway"/>
</dbReference>
<dbReference type="SUPFAM" id="SSF81382">
    <property type="entry name" value="Skp1 dimerisation domain-like"/>
    <property type="match status" value="1"/>
</dbReference>
<dbReference type="AlphaFoldDB" id="G0MBK6"/>
<dbReference type="eggNOG" id="KOG1724">
    <property type="taxonomic scope" value="Eukaryota"/>
</dbReference>
<comment type="pathway">
    <text evidence="3">Protein modification; protein ubiquitination.</text>
</comment>
<dbReference type="Pfam" id="PF01466">
    <property type="entry name" value="Skp1"/>
    <property type="match status" value="1"/>
</dbReference>
<dbReference type="InterPro" id="IPR001232">
    <property type="entry name" value="SKP1-like"/>
</dbReference>
<evidence type="ECO:0000259" key="5">
    <source>
        <dbReference type="Pfam" id="PF03931"/>
    </source>
</evidence>
<gene>
    <name evidence="6" type="primary">Cbn-skr-20</name>
    <name evidence="6" type="ORF">CAEBREN_07576</name>
</gene>
<evidence type="ECO:0000313" key="6">
    <source>
        <dbReference type="EMBL" id="EGT40552.1"/>
    </source>
</evidence>
<protein>
    <recommendedName>
        <fullName evidence="3">Skp1-related protein</fullName>
    </recommendedName>
</protein>
<dbReference type="FunCoup" id="G0MBK6">
    <property type="interactions" value="389"/>
</dbReference>
<dbReference type="SMART" id="SM00512">
    <property type="entry name" value="Skp1"/>
    <property type="match status" value="1"/>
</dbReference>
<dbReference type="UniPathway" id="UPA00143"/>
<comment type="similarity">
    <text evidence="1 3">Belongs to the SKP1 family.</text>
</comment>
<dbReference type="SUPFAM" id="SSF54695">
    <property type="entry name" value="POZ domain"/>
    <property type="match status" value="1"/>
</dbReference>
<evidence type="ECO:0000256" key="2">
    <source>
        <dbReference type="ARBA" id="ARBA00022786"/>
    </source>
</evidence>
<dbReference type="InterPro" id="IPR016072">
    <property type="entry name" value="Skp1_comp_dimer"/>
</dbReference>
<proteinExistence type="inferred from homology"/>
<comment type="function">
    <text evidence="3">Probable essential component of SCF (SKP1-CUL1-F-box protein) E3 ubiquitin-protein ligase complexes, which mediate the ubiquitination and subsequent proteasomal degradation of target proteins. Regulates cell proliferation during embryonic and larval development.</text>
</comment>
<feature type="domain" description="SKP1 component POZ" evidence="5">
    <location>
        <begin position="11"/>
        <end position="73"/>
    </location>
</feature>
<dbReference type="Proteomes" id="UP000008068">
    <property type="component" value="Unassembled WGS sequence"/>
</dbReference>
<dbReference type="Gene3D" id="3.30.710.10">
    <property type="entry name" value="Potassium Channel Kv1.1, Chain A"/>
    <property type="match status" value="1"/>
</dbReference>
<dbReference type="HOGENOM" id="CLU_059252_1_1_1"/>
<accession>G0MBK6</accession>
<dbReference type="STRING" id="135651.G0MBK6"/>
<dbReference type="InterPro" id="IPR011333">
    <property type="entry name" value="SKP1/BTB/POZ_sf"/>
</dbReference>
<dbReference type="PIRSF" id="PIRSF028729">
    <property type="entry name" value="E3_ubiquit_lig_SCF_Skp"/>
    <property type="match status" value="1"/>
</dbReference>
<keyword evidence="2 3" id="KW-0833">Ubl conjugation pathway</keyword>
<evidence type="ECO:0000256" key="3">
    <source>
        <dbReference type="PIRNR" id="PIRNR028729"/>
    </source>
</evidence>
<dbReference type="GO" id="GO:0006511">
    <property type="term" value="P:ubiquitin-dependent protein catabolic process"/>
    <property type="evidence" value="ECO:0007669"/>
    <property type="project" value="InterPro"/>
</dbReference>
<dbReference type="EMBL" id="GL379788">
    <property type="protein sequence ID" value="EGT40552.1"/>
    <property type="molecule type" value="Genomic_DNA"/>
</dbReference>
<dbReference type="OMA" id="DWDKEFF"/>
<reference evidence="7" key="1">
    <citation type="submission" date="2011-07" db="EMBL/GenBank/DDBJ databases">
        <authorList>
            <consortium name="Caenorhabditis brenneri Sequencing and Analysis Consortium"/>
            <person name="Wilson R.K."/>
        </authorList>
    </citation>
    <scope>NUCLEOTIDE SEQUENCE [LARGE SCALE GENOMIC DNA]</scope>
    <source>
        <strain evidence="7">PB2801</strain>
    </source>
</reference>
<dbReference type="InterPro" id="IPR016073">
    <property type="entry name" value="Skp1_comp_POZ"/>
</dbReference>